<dbReference type="AlphaFoldDB" id="A0ABD3LBK4"/>
<keyword evidence="5 10" id="KW-1133">Transmembrane helix</keyword>
<evidence type="ECO:0000256" key="10">
    <source>
        <dbReference type="SAM" id="Phobius"/>
    </source>
</evidence>
<evidence type="ECO:0000313" key="14">
    <source>
        <dbReference type="Proteomes" id="UP001634007"/>
    </source>
</evidence>
<evidence type="ECO:0000256" key="4">
    <source>
        <dbReference type="ARBA" id="ARBA00022729"/>
    </source>
</evidence>
<gene>
    <name evidence="13" type="ORF">ACJRO7_009966</name>
</gene>
<dbReference type="EMBL" id="JBJKBG010000002">
    <property type="protein sequence ID" value="KAL3748812.1"/>
    <property type="molecule type" value="Genomic_DNA"/>
</dbReference>
<sequence>MGDTATLLLSSPSSSVLVFILIILIVPQVLLCEGDNDVYYTECHRSFKCGTVPNITYPLWGGGRPQFCGLLAFRVDCYEDEFPIFEYQEQKYRVLKIDQHLRTMTITRIDLMEGTCLHEFRNTSIMDSTLFHMTPVLKSLNIFYGCSDTMKNISNEFMCFYDVVRKSAFFIDDIFLDRGLCSFITNCVTSKVPVLWSALDDVGRRNISLQEALNQGFDVQYSDHPECPTCASSDGFCGSNTSSSSSSFTCYCRDKPHPRTCNDSGAKNSSA</sequence>
<dbReference type="EC" id="2.7.11.1" evidence="2"/>
<name>A0ABD3LBK4_EUCGL</name>
<dbReference type="Pfam" id="PF13947">
    <property type="entry name" value="GUB_WAK_bind"/>
    <property type="match status" value="1"/>
</dbReference>
<feature type="transmembrane region" description="Helical" evidence="10">
    <location>
        <begin position="7"/>
        <end position="26"/>
    </location>
</feature>
<accession>A0ABD3LBK4</accession>
<protein>
    <recommendedName>
        <fullName evidence="2">non-specific serine/threonine protein kinase</fullName>
        <ecNumber evidence="2">2.7.11.1</ecNumber>
    </recommendedName>
</protein>
<feature type="domain" description="Wall-associated receptor kinase C-terminal" evidence="12">
    <location>
        <begin position="183"/>
        <end position="255"/>
    </location>
</feature>
<organism evidence="13 14">
    <name type="scientific">Eucalyptus globulus</name>
    <name type="common">Tasmanian blue gum</name>
    <dbReference type="NCBI Taxonomy" id="34317"/>
    <lineage>
        <taxon>Eukaryota</taxon>
        <taxon>Viridiplantae</taxon>
        <taxon>Streptophyta</taxon>
        <taxon>Embryophyta</taxon>
        <taxon>Tracheophyta</taxon>
        <taxon>Spermatophyta</taxon>
        <taxon>Magnoliopsida</taxon>
        <taxon>eudicotyledons</taxon>
        <taxon>Gunneridae</taxon>
        <taxon>Pentapetalae</taxon>
        <taxon>rosids</taxon>
        <taxon>malvids</taxon>
        <taxon>Myrtales</taxon>
        <taxon>Myrtaceae</taxon>
        <taxon>Myrtoideae</taxon>
        <taxon>Eucalypteae</taxon>
        <taxon>Eucalyptus</taxon>
    </lineage>
</organism>
<dbReference type="PANTHER" id="PTHR33138:SF72">
    <property type="entry name" value="WALL-ASSOCIATED RECEPTOR KINASE CARBOXY-TERMINAL PROTEIN"/>
    <property type="match status" value="1"/>
</dbReference>
<evidence type="ECO:0000256" key="6">
    <source>
        <dbReference type="ARBA" id="ARBA00023136"/>
    </source>
</evidence>
<keyword evidence="4" id="KW-0732">Signal</keyword>
<comment type="caution">
    <text evidence="13">The sequence shown here is derived from an EMBL/GenBank/DDBJ whole genome shotgun (WGS) entry which is preliminary data.</text>
</comment>
<feature type="domain" description="Wall-associated receptor kinase galacturonan-binding" evidence="11">
    <location>
        <begin position="43"/>
        <end position="108"/>
    </location>
</feature>
<dbReference type="Proteomes" id="UP001634007">
    <property type="component" value="Unassembled WGS sequence"/>
</dbReference>
<reference evidence="13 14" key="1">
    <citation type="submission" date="2024-11" db="EMBL/GenBank/DDBJ databases">
        <title>Chromosome-level genome assembly of Eucalyptus globulus Labill. provides insights into its genome evolution.</title>
        <authorList>
            <person name="Li X."/>
        </authorList>
    </citation>
    <scope>NUCLEOTIDE SEQUENCE [LARGE SCALE GENOMIC DNA]</scope>
    <source>
        <strain evidence="13">CL2024</strain>
        <tissue evidence="13">Fresh tender leaves</tissue>
    </source>
</reference>
<keyword evidence="14" id="KW-1185">Reference proteome</keyword>
<comment type="catalytic activity">
    <reaction evidence="9">
        <text>L-seryl-[protein] + ATP = O-phospho-L-seryl-[protein] + ADP + H(+)</text>
        <dbReference type="Rhea" id="RHEA:17989"/>
        <dbReference type="Rhea" id="RHEA-COMP:9863"/>
        <dbReference type="Rhea" id="RHEA-COMP:11604"/>
        <dbReference type="ChEBI" id="CHEBI:15378"/>
        <dbReference type="ChEBI" id="CHEBI:29999"/>
        <dbReference type="ChEBI" id="CHEBI:30616"/>
        <dbReference type="ChEBI" id="CHEBI:83421"/>
        <dbReference type="ChEBI" id="CHEBI:456216"/>
        <dbReference type="EC" id="2.7.11.1"/>
    </reaction>
</comment>
<dbReference type="GO" id="GO:0016020">
    <property type="term" value="C:membrane"/>
    <property type="evidence" value="ECO:0007669"/>
    <property type="project" value="UniProtKB-SubCell"/>
</dbReference>
<dbReference type="GO" id="GO:0004674">
    <property type="term" value="F:protein serine/threonine kinase activity"/>
    <property type="evidence" value="ECO:0007669"/>
    <property type="project" value="UniProtKB-KW"/>
</dbReference>
<evidence type="ECO:0000256" key="3">
    <source>
        <dbReference type="ARBA" id="ARBA00022692"/>
    </source>
</evidence>
<dbReference type="InterPro" id="IPR025287">
    <property type="entry name" value="WAK_GUB"/>
</dbReference>
<proteinExistence type="predicted"/>
<keyword evidence="3 10" id="KW-0812">Transmembrane</keyword>
<comment type="catalytic activity">
    <reaction evidence="8">
        <text>L-threonyl-[protein] + ATP = O-phospho-L-threonyl-[protein] + ADP + H(+)</text>
        <dbReference type="Rhea" id="RHEA:46608"/>
        <dbReference type="Rhea" id="RHEA-COMP:11060"/>
        <dbReference type="Rhea" id="RHEA-COMP:11605"/>
        <dbReference type="ChEBI" id="CHEBI:15378"/>
        <dbReference type="ChEBI" id="CHEBI:30013"/>
        <dbReference type="ChEBI" id="CHEBI:30616"/>
        <dbReference type="ChEBI" id="CHEBI:61977"/>
        <dbReference type="ChEBI" id="CHEBI:456216"/>
        <dbReference type="EC" id="2.7.11.1"/>
    </reaction>
</comment>
<dbReference type="Pfam" id="PF14380">
    <property type="entry name" value="WAK_assoc"/>
    <property type="match status" value="1"/>
</dbReference>
<evidence type="ECO:0000256" key="8">
    <source>
        <dbReference type="ARBA" id="ARBA00047899"/>
    </source>
</evidence>
<evidence type="ECO:0000256" key="7">
    <source>
        <dbReference type="ARBA" id="ARBA00023180"/>
    </source>
</evidence>
<evidence type="ECO:0000256" key="9">
    <source>
        <dbReference type="ARBA" id="ARBA00048679"/>
    </source>
</evidence>
<dbReference type="InterPro" id="IPR032872">
    <property type="entry name" value="WAK_assoc_C"/>
</dbReference>
<evidence type="ECO:0000259" key="12">
    <source>
        <dbReference type="Pfam" id="PF14380"/>
    </source>
</evidence>
<evidence type="ECO:0000256" key="1">
    <source>
        <dbReference type="ARBA" id="ARBA00004167"/>
    </source>
</evidence>
<comment type="subcellular location">
    <subcellularLocation>
        <location evidence="1">Membrane</location>
        <topology evidence="1">Single-pass membrane protein</topology>
    </subcellularLocation>
</comment>
<evidence type="ECO:0000256" key="2">
    <source>
        <dbReference type="ARBA" id="ARBA00012513"/>
    </source>
</evidence>
<evidence type="ECO:0000313" key="13">
    <source>
        <dbReference type="EMBL" id="KAL3748812.1"/>
    </source>
</evidence>
<keyword evidence="7" id="KW-0325">Glycoprotein</keyword>
<dbReference type="PANTHER" id="PTHR33138">
    <property type="entry name" value="OS01G0690200 PROTEIN"/>
    <property type="match status" value="1"/>
</dbReference>
<evidence type="ECO:0000256" key="5">
    <source>
        <dbReference type="ARBA" id="ARBA00022989"/>
    </source>
</evidence>
<keyword evidence="6 10" id="KW-0472">Membrane</keyword>
<evidence type="ECO:0000259" key="11">
    <source>
        <dbReference type="Pfam" id="PF13947"/>
    </source>
</evidence>